<protein>
    <submittedName>
        <fullName evidence="1">Uncharacterized protein</fullName>
    </submittedName>
</protein>
<organism evidence="1 2">
    <name type="scientific">Vaccinium darrowii</name>
    <dbReference type="NCBI Taxonomy" id="229202"/>
    <lineage>
        <taxon>Eukaryota</taxon>
        <taxon>Viridiplantae</taxon>
        <taxon>Streptophyta</taxon>
        <taxon>Embryophyta</taxon>
        <taxon>Tracheophyta</taxon>
        <taxon>Spermatophyta</taxon>
        <taxon>Magnoliopsida</taxon>
        <taxon>eudicotyledons</taxon>
        <taxon>Gunneridae</taxon>
        <taxon>Pentapetalae</taxon>
        <taxon>asterids</taxon>
        <taxon>Ericales</taxon>
        <taxon>Ericaceae</taxon>
        <taxon>Vaccinioideae</taxon>
        <taxon>Vaccinieae</taxon>
        <taxon>Vaccinium</taxon>
    </lineage>
</organism>
<accession>A0ACB7WYL1</accession>
<name>A0ACB7WYL1_9ERIC</name>
<proteinExistence type="predicted"/>
<keyword evidence="2" id="KW-1185">Reference proteome</keyword>
<gene>
    <name evidence="1" type="ORF">Vadar_006223</name>
</gene>
<evidence type="ECO:0000313" key="1">
    <source>
        <dbReference type="EMBL" id="KAH7833429.1"/>
    </source>
</evidence>
<comment type="caution">
    <text evidence="1">The sequence shown here is derived from an EMBL/GenBank/DDBJ whole genome shotgun (WGS) entry which is preliminary data.</text>
</comment>
<sequence>MLCSKTLVEVAKVELPFEFDMSYCTVVGSVNGLICLVDTFDGRKLYLCNLSIRRYKHIGNSSSFRRCIPANPYMLLGFGYHRESNDYKVIRIMCINTFGRSIQREVEVYSLGEGCWRKVGGAFPWTLLSQSPAAFVNGNLHWVVYSPEREVDEVVLSFSLGEEVFREIEMPDDHSPDSLTCESLCVWRDCLSLLEYCPDLEEDACENCYLWVMKEYGVSDSWSKLYNIVLEGRVERLLGITKFDEIIYENQENRVVLYNFESHQTKYSSTSFRGPYRFDVVPLIESLVFLEGEDGVLNRESSFEGTSCEGTISTQSKKKKRVPKKNKKKKKTSL</sequence>
<dbReference type="Proteomes" id="UP000828048">
    <property type="component" value="Chromosome 2"/>
</dbReference>
<reference evidence="1 2" key="1">
    <citation type="journal article" date="2021" name="Hortic Res">
        <title>High-quality reference genome and annotation aids understanding of berry development for evergreen blueberry (Vaccinium darrowii).</title>
        <authorList>
            <person name="Yu J."/>
            <person name="Hulse-Kemp A.M."/>
            <person name="Babiker E."/>
            <person name="Staton M."/>
        </authorList>
    </citation>
    <scope>NUCLEOTIDE SEQUENCE [LARGE SCALE GENOMIC DNA]</scope>
    <source>
        <strain evidence="2">cv. NJ 8807/NJ 8810</strain>
        <tissue evidence="1">Young leaf</tissue>
    </source>
</reference>
<evidence type="ECO:0000313" key="2">
    <source>
        <dbReference type="Proteomes" id="UP000828048"/>
    </source>
</evidence>
<dbReference type="EMBL" id="CM037152">
    <property type="protein sequence ID" value="KAH7833429.1"/>
    <property type="molecule type" value="Genomic_DNA"/>
</dbReference>